<dbReference type="SMART" id="SM00487">
    <property type="entry name" value="DEXDc"/>
    <property type="match status" value="1"/>
</dbReference>
<dbReference type="CDD" id="cd09641">
    <property type="entry name" value="Cas3''_I"/>
    <property type="match status" value="1"/>
</dbReference>
<keyword evidence="8" id="KW-0067">ATP-binding</keyword>
<dbReference type="InterPro" id="IPR006474">
    <property type="entry name" value="Helicase_Cas3_CRISPR-ass_core"/>
</dbReference>
<dbReference type="InterPro" id="IPR054712">
    <property type="entry name" value="Cas3-like_dom"/>
</dbReference>
<evidence type="ECO:0000256" key="1">
    <source>
        <dbReference type="ARBA" id="ARBA00006847"/>
    </source>
</evidence>
<evidence type="ECO:0000256" key="5">
    <source>
        <dbReference type="ARBA" id="ARBA00022741"/>
    </source>
</evidence>
<evidence type="ECO:0000256" key="2">
    <source>
        <dbReference type="ARBA" id="ARBA00009046"/>
    </source>
</evidence>
<keyword evidence="3" id="KW-0540">Nuclease</keyword>
<dbReference type="PANTHER" id="PTHR47963:SF9">
    <property type="entry name" value="CRISPR-ASSOCIATED ENDONUCLEASE_HELICASE CAS3"/>
    <property type="match status" value="1"/>
</dbReference>
<keyword evidence="5" id="KW-0547">Nucleotide-binding</keyword>
<name>A0ABY8PRP6_9BACT</name>
<dbReference type="EMBL" id="CP069362">
    <property type="protein sequence ID" value="WGS65317.1"/>
    <property type="molecule type" value="Genomic_DNA"/>
</dbReference>
<dbReference type="Proteomes" id="UP001232493">
    <property type="component" value="Chromosome"/>
</dbReference>
<evidence type="ECO:0000313" key="13">
    <source>
        <dbReference type="Proteomes" id="UP001232493"/>
    </source>
</evidence>
<feature type="domain" description="Helicase ATP-binding" evidence="10">
    <location>
        <begin position="212"/>
        <end position="394"/>
    </location>
</feature>
<dbReference type="InterPro" id="IPR006483">
    <property type="entry name" value="CRISPR-assoc_Cas3_HD"/>
</dbReference>
<comment type="similarity">
    <text evidence="1">In the N-terminal section; belongs to the CRISPR-associated nuclease Cas3-HD family.</text>
</comment>
<protein>
    <submittedName>
        <fullName evidence="12">CRISPR-associated helicase Cas3</fullName>
    </submittedName>
</protein>
<dbReference type="RefSeq" id="WP_280999693.1">
    <property type="nucleotide sequence ID" value="NZ_CP069362.1"/>
</dbReference>
<keyword evidence="7" id="KW-0347">Helicase</keyword>
<evidence type="ECO:0000313" key="12">
    <source>
        <dbReference type="EMBL" id="WGS65317.1"/>
    </source>
</evidence>
<dbReference type="Gene3D" id="1.10.3210.30">
    <property type="match status" value="1"/>
</dbReference>
<comment type="similarity">
    <text evidence="2">In the central section; belongs to the CRISPR-associated helicase Cas3 family.</text>
</comment>
<evidence type="ECO:0000256" key="8">
    <source>
        <dbReference type="ARBA" id="ARBA00022840"/>
    </source>
</evidence>
<dbReference type="Gene3D" id="3.40.50.300">
    <property type="entry name" value="P-loop containing nucleotide triphosphate hydrolases"/>
    <property type="match status" value="2"/>
</dbReference>
<evidence type="ECO:0000256" key="4">
    <source>
        <dbReference type="ARBA" id="ARBA00022723"/>
    </source>
</evidence>
<gene>
    <name evidence="12" type="primary">cas3</name>
    <name evidence="12" type="ORF">JRV97_01815</name>
</gene>
<dbReference type="InterPro" id="IPR050547">
    <property type="entry name" value="DEAD_box_RNA_helicases"/>
</dbReference>
<dbReference type="InterPro" id="IPR038257">
    <property type="entry name" value="CRISPR-assoc_Cas3_HD_sf"/>
</dbReference>
<accession>A0ABY8PRP6</accession>
<dbReference type="InterPro" id="IPR027417">
    <property type="entry name" value="P-loop_NTPase"/>
</dbReference>
<evidence type="ECO:0000259" key="10">
    <source>
        <dbReference type="PROSITE" id="PS51192"/>
    </source>
</evidence>
<dbReference type="NCBIfam" id="TIGR01596">
    <property type="entry name" value="cas3_HD"/>
    <property type="match status" value="1"/>
</dbReference>
<dbReference type="Pfam" id="PF18019">
    <property type="entry name" value="Cas3_HD"/>
    <property type="match status" value="1"/>
</dbReference>
<keyword evidence="6" id="KW-0378">Hydrolase</keyword>
<keyword evidence="9" id="KW-0051">Antiviral defense</keyword>
<evidence type="ECO:0000256" key="3">
    <source>
        <dbReference type="ARBA" id="ARBA00022722"/>
    </source>
</evidence>
<dbReference type="PROSITE" id="PS51643">
    <property type="entry name" value="HD_CAS3"/>
    <property type="match status" value="1"/>
</dbReference>
<dbReference type="NCBIfam" id="TIGR01587">
    <property type="entry name" value="cas3_core"/>
    <property type="match status" value="1"/>
</dbReference>
<keyword evidence="13" id="KW-1185">Reference proteome</keyword>
<evidence type="ECO:0000256" key="6">
    <source>
        <dbReference type="ARBA" id="ARBA00022801"/>
    </source>
</evidence>
<dbReference type="InterPro" id="IPR014001">
    <property type="entry name" value="Helicase_ATP-bd"/>
</dbReference>
<dbReference type="InterPro" id="IPR011545">
    <property type="entry name" value="DEAD/DEAH_box_helicase_dom"/>
</dbReference>
<dbReference type="Pfam" id="PF22590">
    <property type="entry name" value="Cas3-like_C_2"/>
    <property type="match status" value="1"/>
</dbReference>
<sequence>MIFLAKSNPPETIQEHTDNLIEQLNSLKALYNEKIPVNWDLLKYACVYHDLGKINPDFQEKLKKGKRNDNEIPHSLLSLLFLNPRELKKKFTEDEIKLLYQIIAYHHERDYSNYDLNMINNKIAEINSLVKFFDYSKISKEIKLNKISARYFVLRKRIYKENKHFKDYVLLKGLLNKIDYAASAHIPVEISNNFLLSNMEKLGYQWNDLQKYMIENRDNNVIAIAQTGMGKTEAGLLWIGNNKGFYTLPLKVAINAIYDRITKKILKDKNTENVGILHSDTYSEYLKREESIEEVDYYFTKTKQLSLPLTITTLDQLFNIVYGYKGFELKVATMSYSKIILDEIQMYSPDLLAYLILGLKIITKFGGKFSILTATFPKFLLKEFKDVGINNFIISEKPFINNDIRHSLKVIDDNIEAKYIIEKYNKNRILVICNTINQAQRIYNDLIDLGVNFDEVNLLHSKFIKKDRSNKEKEIFNLGNNYNKKGIWISTQIVEASLDIDFDILFTELSDINGLFQRMGRVYRRRIWDKDGYNVYVFTDNCSGVGKVIYKDIFELSKKSLLNINGPLSEEKKLGIIDEVYDYENIKNTVYYNKLKDNMEFVKTYNPYELEKNEVSKIFRDIDSVLVIPKDVYNENEEYINELLKKYNEKNISRKEKYKIKDEILNYTASIRCNELNNIKEIKINKYEKLVIHNCEYSKELGITYSKEENKEFNNFF</sequence>
<keyword evidence="4" id="KW-0479">Metal-binding</keyword>
<evidence type="ECO:0000259" key="11">
    <source>
        <dbReference type="PROSITE" id="PS51643"/>
    </source>
</evidence>
<dbReference type="PANTHER" id="PTHR47963">
    <property type="entry name" value="DEAD-BOX ATP-DEPENDENT RNA HELICASE 47, MITOCHONDRIAL"/>
    <property type="match status" value="1"/>
</dbReference>
<reference evidence="12 13" key="1">
    <citation type="submission" date="2021-02" db="EMBL/GenBank/DDBJ databases">
        <title>Characterization of Marinitoga sp. nov. str. BP5-C20A.</title>
        <authorList>
            <person name="Erauso G."/>
            <person name="Postec A."/>
        </authorList>
    </citation>
    <scope>NUCLEOTIDE SEQUENCE [LARGE SCALE GENOMIC DNA]</scope>
    <source>
        <strain evidence="12 13">BP5-C20A</strain>
    </source>
</reference>
<dbReference type="SUPFAM" id="SSF52540">
    <property type="entry name" value="P-loop containing nucleoside triphosphate hydrolases"/>
    <property type="match status" value="1"/>
</dbReference>
<evidence type="ECO:0000256" key="7">
    <source>
        <dbReference type="ARBA" id="ARBA00022806"/>
    </source>
</evidence>
<dbReference type="Pfam" id="PF00270">
    <property type="entry name" value="DEAD"/>
    <property type="match status" value="1"/>
</dbReference>
<feature type="domain" description="HD Cas3-type" evidence="11">
    <location>
        <begin position="6"/>
        <end position="181"/>
    </location>
</feature>
<proteinExistence type="inferred from homology"/>
<organism evidence="12 13">
    <name type="scientific">Marinitoga aeolica</name>
    <dbReference type="NCBI Taxonomy" id="2809031"/>
    <lineage>
        <taxon>Bacteria</taxon>
        <taxon>Thermotogati</taxon>
        <taxon>Thermotogota</taxon>
        <taxon>Thermotogae</taxon>
        <taxon>Petrotogales</taxon>
        <taxon>Petrotogaceae</taxon>
        <taxon>Marinitoga</taxon>
    </lineage>
</organism>
<evidence type="ECO:0000256" key="9">
    <source>
        <dbReference type="ARBA" id="ARBA00023118"/>
    </source>
</evidence>
<dbReference type="SUPFAM" id="SSF109604">
    <property type="entry name" value="HD-domain/PDEase-like"/>
    <property type="match status" value="1"/>
</dbReference>
<dbReference type="PROSITE" id="PS51192">
    <property type="entry name" value="HELICASE_ATP_BIND_1"/>
    <property type="match status" value="1"/>
</dbReference>